<dbReference type="GO" id="GO:0005879">
    <property type="term" value="C:axonemal microtubule"/>
    <property type="evidence" value="ECO:0007669"/>
    <property type="project" value="TreeGrafter"/>
</dbReference>
<evidence type="ECO:0000256" key="4">
    <source>
        <dbReference type="ARBA" id="ARBA00023212"/>
    </source>
</evidence>
<evidence type="ECO:0000313" key="9">
    <source>
        <dbReference type="Proteomes" id="UP000027135"/>
    </source>
</evidence>
<feature type="region of interest" description="Disordered" evidence="6">
    <location>
        <begin position="122"/>
        <end position="147"/>
    </location>
</feature>
<feature type="domain" description="Enkurin" evidence="7">
    <location>
        <begin position="206"/>
        <end position="297"/>
    </location>
</feature>
<gene>
    <name evidence="8" type="ORF">L798_01986</name>
</gene>
<evidence type="ECO:0000256" key="3">
    <source>
        <dbReference type="ARBA" id="ARBA00022490"/>
    </source>
</evidence>
<dbReference type="Proteomes" id="UP000027135">
    <property type="component" value="Unassembled WGS sequence"/>
</dbReference>
<dbReference type="STRING" id="136037.A0A067REM2"/>
<evidence type="ECO:0000256" key="2">
    <source>
        <dbReference type="ARBA" id="ARBA00004245"/>
    </source>
</evidence>
<keyword evidence="3" id="KW-0963">Cytoplasm</keyword>
<reference evidence="8 9" key="1">
    <citation type="journal article" date="2014" name="Nat. Commun.">
        <title>Molecular traces of alternative social organization in a termite genome.</title>
        <authorList>
            <person name="Terrapon N."/>
            <person name="Li C."/>
            <person name="Robertson H.M."/>
            <person name="Ji L."/>
            <person name="Meng X."/>
            <person name="Booth W."/>
            <person name="Chen Z."/>
            <person name="Childers C.P."/>
            <person name="Glastad K.M."/>
            <person name="Gokhale K."/>
            <person name="Gowin J."/>
            <person name="Gronenberg W."/>
            <person name="Hermansen R.A."/>
            <person name="Hu H."/>
            <person name="Hunt B.G."/>
            <person name="Huylmans A.K."/>
            <person name="Khalil S.M."/>
            <person name="Mitchell R.D."/>
            <person name="Munoz-Torres M.C."/>
            <person name="Mustard J.A."/>
            <person name="Pan H."/>
            <person name="Reese J.T."/>
            <person name="Scharf M.E."/>
            <person name="Sun F."/>
            <person name="Vogel H."/>
            <person name="Xiao J."/>
            <person name="Yang W."/>
            <person name="Yang Z."/>
            <person name="Yang Z."/>
            <person name="Zhou J."/>
            <person name="Zhu J."/>
            <person name="Brent C.S."/>
            <person name="Elsik C.G."/>
            <person name="Goodisman M.A."/>
            <person name="Liberles D.A."/>
            <person name="Roe R.M."/>
            <person name="Vargo E.L."/>
            <person name="Vilcinskas A."/>
            <person name="Wang J."/>
            <person name="Bornberg-Bauer E."/>
            <person name="Korb J."/>
            <person name="Zhang G."/>
            <person name="Liebig J."/>
        </authorList>
    </citation>
    <scope>NUCLEOTIDE SEQUENCE [LARGE SCALE GENOMIC DNA]</scope>
    <source>
        <tissue evidence="8">Whole organism</tissue>
    </source>
</reference>
<evidence type="ECO:0000259" key="7">
    <source>
        <dbReference type="PROSITE" id="PS51665"/>
    </source>
</evidence>
<keyword evidence="9" id="KW-1185">Reference proteome</keyword>
<protein>
    <submittedName>
        <fullName evidence="8">Enkurin</fullName>
    </submittedName>
</protein>
<evidence type="ECO:0000256" key="6">
    <source>
        <dbReference type="SAM" id="MobiDB-lite"/>
    </source>
</evidence>
<dbReference type="InParanoid" id="A0A067REM2"/>
<dbReference type="GO" id="GO:0001669">
    <property type="term" value="C:acrosomal vesicle"/>
    <property type="evidence" value="ECO:0007669"/>
    <property type="project" value="TreeGrafter"/>
</dbReference>
<proteinExistence type="predicted"/>
<dbReference type="AlphaFoldDB" id="A0A067REM2"/>
<dbReference type="InterPro" id="IPR052102">
    <property type="entry name" value="Enkurin_domain-protein"/>
</dbReference>
<sequence length="312" mass="36432">MSPRIMSRILLTDHSENIYNIVQKEDAKPPPKVSAKPTFISKFVKADIKGIKYSHKTFGFADIPLNKPSEYLKKNSRILPSCPKTDEPRCLLSHRLPKIPPRIQAAKKQKHDMARYTEEQALEDKEEGMEAKHDVKQNEHSLKDKRKNGHNYCYQNIEKAKKLVPRQPTRNYVDTKMGDTNVLQSSGMETHFVLKKAFGKIPSYLHHRQLHVQASKKKIQEEIKQLKPEGHYITESQRKALLQGLKHNWEELQKTYQQLPIITDTIPKKKYKIKLEEELKQLESDIKTIERHKHIYVTDADSSEFSYNLDSE</sequence>
<dbReference type="OMA" id="EMPGMRV"/>
<organism evidence="8 9">
    <name type="scientific">Zootermopsis nevadensis</name>
    <name type="common">Dampwood termite</name>
    <dbReference type="NCBI Taxonomy" id="136037"/>
    <lineage>
        <taxon>Eukaryota</taxon>
        <taxon>Metazoa</taxon>
        <taxon>Ecdysozoa</taxon>
        <taxon>Arthropoda</taxon>
        <taxon>Hexapoda</taxon>
        <taxon>Insecta</taxon>
        <taxon>Pterygota</taxon>
        <taxon>Neoptera</taxon>
        <taxon>Polyneoptera</taxon>
        <taxon>Dictyoptera</taxon>
        <taxon>Blattodea</taxon>
        <taxon>Blattoidea</taxon>
        <taxon>Termitoidae</taxon>
        <taxon>Termopsidae</taxon>
        <taxon>Zootermopsis</taxon>
    </lineage>
</organism>
<dbReference type="PROSITE" id="PS51665">
    <property type="entry name" value="ENKURIN"/>
    <property type="match status" value="1"/>
</dbReference>
<dbReference type="PANTHER" id="PTHR21490">
    <property type="entry name" value="ENKURIN-RELATED"/>
    <property type="match status" value="1"/>
</dbReference>
<dbReference type="EMBL" id="KK852510">
    <property type="protein sequence ID" value="KDR22331.1"/>
    <property type="molecule type" value="Genomic_DNA"/>
</dbReference>
<dbReference type="Pfam" id="PF13864">
    <property type="entry name" value="Enkurin"/>
    <property type="match status" value="1"/>
</dbReference>
<feature type="compositionally biased region" description="Basic and acidic residues" evidence="6">
    <location>
        <begin position="128"/>
        <end position="142"/>
    </location>
</feature>
<dbReference type="InterPro" id="IPR027012">
    <property type="entry name" value="Enkurin_dom"/>
</dbReference>
<evidence type="ECO:0000313" key="8">
    <source>
        <dbReference type="EMBL" id="KDR22331.1"/>
    </source>
</evidence>
<dbReference type="eggNOG" id="ENOG502QT8E">
    <property type="taxonomic scope" value="Eukaryota"/>
</dbReference>
<name>A0A067REM2_ZOONE</name>
<accession>A0A067REM2</accession>
<evidence type="ECO:0000256" key="5">
    <source>
        <dbReference type="ARBA" id="ARBA00023273"/>
    </source>
</evidence>
<keyword evidence="5" id="KW-0966">Cell projection</keyword>
<comment type="subcellular location">
    <subcellularLocation>
        <location evidence="1">Cell projection</location>
        <location evidence="1">Cilium</location>
    </subcellularLocation>
    <subcellularLocation>
        <location evidence="2">Cytoplasm</location>
        <location evidence="2">Cytoskeleton</location>
    </subcellularLocation>
</comment>
<evidence type="ECO:0000256" key="1">
    <source>
        <dbReference type="ARBA" id="ARBA00004138"/>
    </source>
</evidence>
<keyword evidence="4" id="KW-0206">Cytoskeleton</keyword>
<dbReference type="PANTHER" id="PTHR21490:SF0">
    <property type="entry name" value="ENKURIN"/>
    <property type="match status" value="1"/>
</dbReference>
<dbReference type="GO" id="GO:0005516">
    <property type="term" value="F:calmodulin binding"/>
    <property type="evidence" value="ECO:0007669"/>
    <property type="project" value="TreeGrafter"/>
</dbReference>